<evidence type="ECO:0000256" key="1">
    <source>
        <dbReference type="ARBA" id="ARBA00006082"/>
    </source>
</evidence>
<dbReference type="InterPro" id="IPR014790">
    <property type="entry name" value="MutL_C"/>
</dbReference>
<dbReference type="Gene3D" id="3.30.230.10">
    <property type="match status" value="1"/>
</dbReference>
<dbReference type="OrthoDB" id="9763467at2"/>
<dbReference type="SUPFAM" id="SSF55874">
    <property type="entry name" value="ATPase domain of HSP90 chaperone/DNA topoisomerase II/histidine kinase"/>
    <property type="match status" value="1"/>
</dbReference>
<dbReference type="NCBIfam" id="TIGR00585">
    <property type="entry name" value="mutl"/>
    <property type="match status" value="1"/>
</dbReference>
<gene>
    <name evidence="5 9" type="primary">mutL</name>
    <name evidence="9" type="ORF">AMLFYP55_01686</name>
</gene>
<dbReference type="Gene3D" id="3.30.1370.100">
    <property type="entry name" value="MutL, C-terminal domain, regulatory subdomain"/>
    <property type="match status" value="1"/>
</dbReference>
<protein>
    <recommendedName>
        <fullName evidence="2 5">DNA mismatch repair protein MutL</fullName>
    </recommendedName>
</protein>
<dbReference type="HAMAP" id="MF_00149">
    <property type="entry name" value="DNA_mis_repair"/>
    <property type="match status" value="1"/>
</dbReference>
<sequence length="635" mass="69609">MPSIHVMSPTLASQVAAGEVVERPASVVKELVENSLDAGARSVRVEIRRGGVGLIKVTDDGCGMSREDACLCAKRHATSKLSSLEDLFEITHLGFRGEAIPSIASVSRFKLCTRQQQALEGWEVRIDGGLEHEPRSSGVSPGTAIEVSDLFYNTPARRKFLKSAETEASHVEHQIRLHALAYPQVRFTYKRDDQLVFDLPATADLRVRISALTDAATAAALIPIETTIGPGISVTGFLLPLSEARRTRKGQYVFMNTRPVEDQLINRAIRDGYGGFPTGLHPALFLYMEVEPALVDVNVHPAKKEVRFRRSADVVNTIVEAIANTLQKHARQEIHASAAVPETDGGPPEPPSAAPHGETPSRADNSQAFPPAKPRTAPAPSSKLPSLSSPAPSKQSREAVPLPPLRPIPLKQVPATQGKLDFQHQAEGGGARDACGKAAPERDATAGFTYMGTLRQQFALFETPEGLVLMHPRAARERIIFERLRAHREAPMPSQQLLDPVMLDLDPRDFAVIQQFAPHFDQAGMTVTPFGQNTIRIESLPALLELENVRTFLLELVDRLTQSEFSRNAKRMAYETFIGEIARKSAWKERISPHRAPAILKELLACEVPYCTPGGKPTLVNYSIPEIKRKFGIQA</sequence>
<dbReference type="InterPro" id="IPR042120">
    <property type="entry name" value="MutL_C_dimsub"/>
</dbReference>
<keyword evidence="3 5" id="KW-0227">DNA damage</keyword>
<comment type="function">
    <text evidence="5">This protein is involved in the repair of mismatches in DNA. It is required for dam-dependent methyl-directed DNA mismatch repair. May act as a 'molecular matchmaker', a protein that promotes the formation of a stable complex between two or more DNA-binding proteins in an ATP-dependent manner without itself being part of a final effector complex.</text>
</comment>
<dbReference type="InterPro" id="IPR014721">
    <property type="entry name" value="Ribsml_uS5_D2-typ_fold_subgr"/>
</dbReference>
<dbReference type="InterPro" id="IPR036890">
    <property type="entry name" value="HATPase_C_sf"/>
</dbReference>
<name>A0A6N2RKQ5_9BACT</name>
<dbReference type="InterPro" id="IPR042121">
    <property type="entry name" value="MutL_C_regsub"/>
</dbReference>
<dbReference type="EMBL" id="CACRSS010000002">
    <property type="protein sequence ID" value="VYS81627.1"/>
    <property type="molecule type" value="Genomic_DNA"/>
</dbReference>
<keyword evidence="4 5" id="KW-0234">DNA repair</keyword>
<dbReference type="CDD" id="cd16926">
    <property type="entry name" value="HATPase_MutL-MLH-PMS-like"/>
    <property type="match status" value="1"/>
</dbReference>
<dbReference type="GO" id="GO:0006298">
    <property type="term" value="P:mismatch repair"/>
    <property type="evidence" value="ECO:0007669"/>
    <property type="project" value="UniProtKB-UniRule"/>
</dbReference>
<dbReference type="PANTHER" id="PTHR10073">
    <property type="entry name" value="DNA MISMATCH REPAIR PROTEIN MLH, PMS, MUTL"/>
    <property type="match status" value="1"/>
</dbReference>
<dbReference type="GO" id="GO:0032300">
    <property type="term" value="C:mismatch repair complex"/>
    <property type="evidence" value="ECO:0007669"/>
    <property type="project" value="InterPro"/>
</dbReference>
<dbReference type="CDD" id="cd00782">
    <property type="entry name" value="MutL_Trans"/>
    <property type="match status" value="1"/>
</dbReference>
<dbReference type="Gene3D" id="3.30.565.10">
    <property type="entry name" value="Histidine kinase-like ATPase, C-terminal domain"/>
    <property type="match status" value="1"/>
</dbReference>
<dbReference type="RefSeq" id="WP_102721349.1">
    <property type="nucleotide sequence ID" value="NZ_CACRSS010000002.1"/>
</dbReference>
<feature type="domain" description="MutL C-terminal dimerisation" evidence="7">
    <location>
        <begin position="450"/>
        <end position="593"/>
    </location>
</feature>
<dbReference type="GO" id="GO:0005524">
    <property type="term" value="F:ATP binding"/>
    <property type="evidence" value="ECO:0007669"/>
    <property type="project" value="InterPro"/>
</dbReference>
<dbReference type="Pfam" id="PF01119">
    <property type="entry name" value="DNA_mis_repair"/>
    <property type="match status" value="1"/>
</dbReference>
<dbReference type="InterPro" id="IPR038973">
    <property type="entry name" value="MutL/Mlh/Pms-like"/>
</dbReference>
<dbReference type="SMART" id="SM01340">
    <property type="entry name" value="DNA_mis_repair"/>
    <property type="match status" value="1"/>
</dbReference>
<feature type="domain" description="DNA mismatch repair protein S5" evidence="8">
    <location>
        <begin position="209"/>
        <end position="327"/>
    </location>
</feature>
<dbReference type="Pfam" id="PF08676">
    <property type="entry name" value="MutL_C"/>
    <property type="match status" value="1"/>
</dbReference>
<proteinExistence type="inferred from homology"/>
<dbReference type="InterPro" id="IPR020667">
    <property type="entry name" value="DNA_mismatch_repair_MutL"/>
</dbReference>
<evidence type="ECO:0000256" key="2">
    <source>
        <dbReference type="ARBA" id="ARBA00021975"/>
    </source>
</evidence>
<dbReference type="Gene3D" id="3.30.1540.20">
    <property type="entry name" value="MutL, C-terminal domain, dimerisation subdomain"/>
    <property type="match status" value="1"/>
</dbReference>
<dbReference type="InterPro" id="IPR002099">
    <property type="entry name" value="MutL/Mlh/PMS"/>
</dbReference>
<comment type="similarity">
    <text evidence="1 5">Belongs to the DNA mismatch repair MutL/HexB family.</text>
</comment>
<organism evidence="9">
    <name type="scientific">Akkermansia muciniphila</name>
    <dbReference type="NCBI Taxonomy" id="239935"/>
    <lineage>
        <taxon>Bacteria</taxon>
        <taxon>Pseudomonadati</taxon>
        <taxon>Verrucomicrobiota</taxon>
        <taxon>Verrucomicrobiia</taxon>
        <taxon>Verrucomicrobiales</taxon>
        <taxon>Akkermansiaceae</taxon>
        <taxon>Akkermansia</taxon>
    </lineage>
</organism>
<dbReference type="FunFam" id="3.30.565.10:FF:000003">
    <property type="entry name" value="DNA mismatch repair endonuclease MutL"/>
    <property type="match status" value="1"/>
</dbReference>
<evidence type="ECO:0000256" key="5">
    <source>
        <dbReference type="HAMAP-Rule" id="MF_00149"/>
    </source>
</evidence>
<dbReference type="GO" id="GO:0016887">
    <property type="term" value="F:ATP hydrolysis activity"/>
    <property type="evidence" value="ECO:0007669"/>
    <property type="project" value="InterPro"/>
</dbReference>
<dbReference type="SMART" id="SM00853">
    <property type="entry name" value="MutL_C"/>
    <property type="match status" value="1"/>
</dbReference>
<feature type="compositionally biased region" description="Low complexity" evidence="6">
    <location>
        <begin position="378"/>
        <end position="394"/>
    </location>
</feature>
<dbReference type="Pfam" id="PF13589">
    <property type="entry name" value="HATPase_c_3"/>
    <property type="match status" value="1"/>
</dbReference>
<reference evidence="9" key="1">
    <citation type="submission" date="2019-11" db="EMBL/GenBank/DDBJ databases">
        <authorList>
            <person name="Feng L."/>
        </authorList>
    </citation>
    <scope>NUCLEOTIDE SEQUENCE</scope>
    <source>
        <strain evidence="9">AMuciniphilaLFYP55</strain>
    </source>
</reference>
<evidence type="ECO:0000259" key="7">
    <source>
        <dbReference type="SMART" id="SM00853"/>
    </source>
</evidence>
<dbReference type="GO" id="GO:0140664">
    <property type="term" value="F:ATP-dependent DNA damage sensor activity"/>
    <property type="evidence" value="ECO:0007669"/>
    <property type="project" value="InterPro"/>
</dbReference>
<dbReference type="InterPro" id="IPR037198">
    <property type="entry name" value="MutL_C_sf"/>
</dbReference>
<evidence type="ECO:0000256" key="6">
    <source>
        <dbReference type="SAM" id="MobiDB-lite"/>
    </source>
</evidence>
<evidence type="ECO:0000259" key="8">
    <source>
        <dbReference type="SMART" id="SM01340"/>
    </source>
</evidence>
<feature type="region of interest" description="Disordered" evidence="6">
    <location>
        <begin position="338"/>
        <end position="410"/>
    </location>
</feature>
<dbReference type="SUPFAM" id="SSF118116">
    <property type="entry name" value="DNA mismatch repair protein MutL"/>
    <property type="match status" value="1"/>
</dbReference>
<accession>A0A6N2RKQ5</accession>
<dbReference type="SUPFAM" id="SSF54211">
    <property type="entry name" value="Ribosomal protein S5 domain 2-like"/>
    <property type="match status" value="1"/>
</dbReference>
<dbReference type="AlphaFoldDB" id="A0A6N2RKQ5"/>
<evidence type="ECO:0000256" key="3">
    <source>
        <dbReference type="ARBA" id="ARBA00022763"/>
    </source>
</evidence>
<evidence type="ECO:0000256" key="4">
    <source>
        <dbReference type="ARBA" id="ARBA00023204"/>
    </source>
</evidence>
<dbReference type="InterPro" id="IPR013507">
    <property type="entry name" value="DNA_mismatch_S5_2-like"/>
</dbReference>
<evidence type="ECO:0000313" key="9">
    <source>
        <dbReference type="EMBL" id="VYS81627.1"/>
    </source>
</evidence>
<dbReference type="PANTHER" id="PTHR10073:SF12">
    <property type="entry name" value="DNA MISMATCH REPAIR PROTEIN MLH1"/>
    <property type="match status" value="1"/>
</dbReference>
<dbReference type="GO" id="GO:0030983">
    <property type="term" value="F:mismatched DNA binding"/>
    <property type="evidence" value="ECO:0007669"/>
    <property type="project" value="InterPro"/>
</dbReference>
<dbReference type="InterPro" id="IPR020568">
    <property type="entry name" value="Ribosomal_Su5_D2-typ_SF"/>
</dbReference>